<name>B3E4D8_TRIL1</name>
<feature type="chain" id="PRO_5002787519" evidence="1">
    <location>
        <begin position="23"/>
        <end position="49"/>
    </location>
</feature>
<evidence type="ECO:0000256" key="1">
    <source>
        <dbReference type="SAM" id="SignalP"/>
    </source>
</evidence>
<dbReference type="STRING" id="398767.Glov_0727"/>
<protein>
    <submittedName>
        <fullName evidence="2">Uncharacterized protein</fullName>
    </submittedName>
</protein>
<accession>B3E4D8</accession>
<dbReference type="Proteomes" id="UP000002420">
    <property type="component" value="Chromosome"/>
</dbReference>
<keyword evidence="1" id="KW-0732">Signal</keyword>
<reference evidence="2 3" key="1">
    <citation type="submission" date="2008-05" db="EMBL/GenBank/DDBJ databases">
        <title>Complete sequence of chromosome of Geobacter lovleyi SZ.</title>
        <authorList>
            <consortium name="US DOE Joint Genome Institute"/>
            <person name="Lucas S."/>
            <person name="Copeland A."/>
            <person name="Lapidus A."/>
            <person name="Glavina del Rio T."/>
            <person name="Dalin E."/>
            <person name="Tice H."/>
            <person name="Bruce D."/>
            <person name="Goodwin L."/>
            <person name="Pitluck S."/>
            <person name="Chertkov O."/>
            <person name="Meincke L."/>
            <person name="Brettin T."/>
            <person name="Detter J.C."/>
            <person name="Han C."/>
            <person name="Tapia R."/>
            <person name="Kuske C.R."/>
            <person name="Schmutz J."/>
            <person name="Larimer F."/>
            <person name="Land M."/>
            <person name="Hauser L."/>
            <person name="Kyrpides N."/>
            <person name="Mikhailova N."/>
            <person name="Sung Y."/>
            <person name="Fletcher K.E."/>
            <person name="Ritalahti K.M."/>
            <person name="Loeffler F.E."/>
            <person name="Richardson P."/>
        </authorList>
    </citation>
    <scope>NUCLEOTIDE SEQUENCE [LARGE SCALE GENOMIC DNA]</scope>
    <source>
        <strain evidence="3">ATCC BAA-1151 / DSM 17278 / SZ</strain>
    </source>
</reference>
<dbReference type="RefSeq" id="WP_012468809.1">
    <property type="nucleotide sequence ID" value="NC_010814.1"/>
</dbReference>
<gene>
    <name evidence="2" type="ordered locus">Glov_0727</name>
</gene>
<feature type="signal peptide" evidence="1">
    <location>
        <begin position="1"/>
        <end position="22"/>
    </location>
</feature>
<dbReference type="EMBL" id="CP001089">
    <property type="protein sequence ID" value="ACD94453.1"/>
    <property type="molecule type" value="Genomic_DNA"/>
</dbReference>
<sequence length="49" mass="5208">MKTFSFVITAVICLLLAGFAQAANKDNKNGTIADDAHGIVWLKNVNCLG</sequence>
<dbReference type="HOGENOM" id="CLU_3136105_0_0_7"/>
<organism evidence="2 3">
    <name type="scientific">Trichlorobacter lovleyi (strain ATCC BAA-1151 / DSM 17278 / SZ)</name>
    <name type="common">Geobacter lovleyi</name>
    <dbReference type="NCBI Taxonomy" id="398767"/>
    <lineage>
        <taxon>Bacteria</taxon>
        <taxon>Pseudomonadati</taxon>
        <taxon>Thermodesulfobacteriota</taxon>
        <taxon>Desulfuromonadia</taxon>
        <taxon>Geobacterales</taxon>
        <taxon>Geobacteraceae</taxon>
        <taxon>Trichlorobacter</taxon>
    </lineage>
</organism>
<evidence type="ECO:0000313" key="3">
    <source>
        <dbReference type="Proteomes" id="UP000002420"/>
    </source>
</evidence>
<dbReference type="AlphaFoldDB" id="B3E4D8"/>
<dbReference type="KEGG" id="glo:Glov_0727"/>
<keyword evidence="3" id="KW-1185">Reference proteome</keyword>
<proteinExistence type="predicted"/>
<evidence type="ECO:0000313" key="2">
    <source>
        <dbReference type="EMBL" id="ACD94453.1"/>
    </source>
</evidence>